<evidence type="ECO:0000256" key="1">
    <source>
        <dbReference type="SAM" id="Phobius"/>
    </source>
</evidence>
<gene>
    <name evidence="2" type="ORF">LMH87_006753</name>
</gene>
<dbReference type="AlphaFoldDB" id="A0A9W8QNE1"/>
<keyword evidence="1" id="KW-0472">Membrane</keyword>
<reference evidence="2" key="1">
    <citation type="journal article" date="2023" name="Access Microbiol">
        <title>De-novo genome assembly for Akanthomyces muscarius, a biocontrol agent of insect agricultural pests.</title>
        <authorList>
            <person name="Erdos Z."/>
            <person name="Studholme D.J."/>
            <person name="Raymond B."/>
            <person name="Sharma M."/>
        </authorList>
    </citation>
    <scope>NUCLEOTIDE SEQUENCE</scope>
    <source>
        <strain evidence="2">Ve6</strain>
    </source>
</reference>
<name>A0A9W8QNE1_AKAMU</name>
<protein>
    <recommendedName>
        <fullName evidence="4">P-loop containing nucleoside triphosphate hydrolase protein</fullName>
    </recommendedName>
</protein>
<keyword evidence="1" id="KW-0812">Transmembrane</keyword>
<comment type="caution">
    <text evidence="2">The sequence shown here is derived from an EMBL/GenBank/DDBJ whole genome shotgun (WGS) entry which is preliminary data.</text>
</comment>
<keyword evidence="3" id="KW-1185">Reference proteome</keyword>
<proteinExistence type="predicted"/>
<sequence>MANTTPSLMERVLYPMKAPSRRRDPAYPMQVLCLGLSRSGTDSLRNALTILGYRDVYHGFVITARQRSDCAFWVPLMRRKLGGGSSSDDVQPLPDFDSVLGRATAVTDGPANVFGEELMRYYPDARVVLNRRRDADAWSASMERTCLQVFGWPMWTLSWFDAGICWLWWNFDLVMRGYYGGDFARNGRRVAERHYASLEESLQRQDRDFLDWSVEDGWEPLCEFLGKPVPSVPFPSGNKGSGEFQDNMEEATKDLVMNALLNMSICVGGLVVAGGLAVWSMRR</sequence>
<feature type="transmembrane region" description="Helical" evidence="1">
    <location>
        <begin position="255"/>
        <end position="279"/>
    </location>
</feature>
<dbReference type="InterPro" id="IPR040632">
    <property type="entry name" value="Sulfotransfer_4"/>
</dbReference>
<dbReference type="InterPro" id="IPR027417">
    <property type="entry name" value="P-loop_NTPase"/>
</dbReference>
<dbReference type="KEGG" id="amus:LMH87_006753"/>
<evidence type="ECO:0000313" key="3">
    <source>
        <dbReference type="Proteomes" id="UP001144673"/>
    </source>
</evidence>
<dbReference type="RefSeq" id="XP_056060021.1">
    <property type="nucleotide sequence ID" value="XM_056204690.1"/>
</dbReference>
<evidence type="ECO:0000313" key="2">
    <source>
        <dbReference type="EMBL" id="KAJ4165106.1"/>
    </source>
</evidence>
<accession>A0A9W8QNE1</accession>
<dbReference type="EMBL" id="JAJHUN010000001">
    <property type="protein sequence ID" value="KAJ4165106.1"/>
    <property type="molecule type" value="Genomic_DNA"/>
</dbReference>
<dbReference type="GeneID" id="80893912"/>
<dbReference type="SUPFAM" id="SSF52540">
    <property type="entry name" value="P-loop containing nucleoside triphosphate hydrolases"/>
    <property type="match status" value="1"/>
</dbReference>
<dbReference type="Pfam" id="PF17784">
    <property type="entry name" value="Sulfotransfer_4"/>
    <property type="match status" value="1"/>
</dbReference>
<keyword evidence="1" id="KW-1133">Transmembrane helix</keyword>
<dbReference type="PANTHER" id="PTHR36978">
    <property type="entry name" value="P-LOOP CONTAINING NUCLEOTIDE TRIPHOSPHATE HYDROLASE"/>
    <property type="match status" value="1"/>
</dbReference>
<dbReference type="PANTHER" id="PTHR36978:SF8">
    <property type="entry name" value="NAD DEPENDENT EPIMERASE_DEHYDRATASE"/>
    <property type="match status" value="1"/>
</dbReference>
<evidence type="ECO:0008006" key="4">
    <source>
        <dbReference type="Google" id="ProtNLM"/>
    </source>
</evidence>
<dbReference type="Gene3D" id="3.40.50.300">
    <property type="entry name" value="P-loop containing nucleotide triphosphate hydrolases"/>
    <property type="match status" value="1"/>
</dbReference>
<organism evidence="2 3">
    <name type="scientific">Akanthomyces muscarius</name>
    <name type="common">Entomopathogenic fungus</name>
    <name type="synonym">Lecanicillium muscarium</name>
    <dbReference type="NCBI Taxonomy" id="2231603"/>
    <lineage>
        <taxon>Eukaryota</taxon>
        <taxon>Fungi</taxon>
        <taxon>Dikarya</taxon>
        <taxon>Ascomycota</taxon>
        <taxon>Pezizomycotina</taxon>
        <taxon>Sordariomycetes</taxon>
        <taxon>Hypocreomycetidae</taxon>
        <taxon>Hypocreales</taxon>
        <taxon>Cordycipitaceae</taxon>
        <taxon>Akanthomyces</taxon>
    </lineage>
</organism>
<dbReference type="Proteomes" id="UP001144673">
    <property type="component" value="Chromosome 1"/>
</dbReference>